<evidence type="ECO:0000256" key="1">
    <source>
        <dbReference type="SAM" id="Phobius"/>
    </source>
</evidence>
<dbReference type="RefSeq" id="WP_230501292.1">
    <property type="nucleotide sequence ID" value="NZ_CAKJTJ010000010.1"/>
</dbReference>
<feature type="transmembrane region" description="Helical" evidence="1">
    <location>
        <begin position="101"/>
        <end position="119"/>
    </location>
</feature>
<accession>A0ABM8YNG4</accession>
<dbReference type="InterPro" id="IPR032531">
    <property type="entry name" value="DUF4956"/>
</dbReference>
<sequence>MNQLLEEFSKLANITTKLTILQAFLAIFLTFVLTIIITQVYKKTYKGNNYSQSFVHTIIIMGVVVSVIMIVIGNNVAVAFGLVGAFSIIRFRSAMSDPKDIAFIFFGMATGIACGLGFYLLAILFTVSLSILIYILYLFNYARKGEATKRLRITVPENLHYENLFDDLFEKYMESVFLQKVETTNLGTMIQLEYLINNKTGISDKTIIDEIRHRNANLKVSMNYVNYEGR</sequence>
<dbReference type="Pfam" id="PF16316">
    <property type="entry name" value="DUF4956"/>
    <property type="match status" value="1"/>
</dbReference>
<comment type="caution">
    <text evidence="2">The sequence shown here is derived from an EMBL/GenBank/DDBJ whole genome shotgun (WGS) entry which is preliminary data.</text>
</comment>
<feature type="transmembrane region" description="Helical" evidence="1">
    <location>
        <begin position="125"/>
        <end position="142"/>
    </location>
</feature>
<evidence type="ECO:0008006" key="4">
    <source>
        <dbReference type="Google" id="ProtNLM"/>
    </source>
</evidence>
<protein>
    <recommendedName>
        <fullName evidence="4">DUF4956 domain-containing protein</fullName>
    </recommendedName>
</protein>
<dbReference type="Proteomes" id="UP000789833">
    <property type="component" value="Unassembled WGS sequence"/>
</dbReference>
<name>A0ABM8YNG4_9BACI</name>
<keyword evidence="1" id="KW-0472">Membrane</keyword>
<gene>
    <name evidence="2" type="ORF">BACCIP111883_02171</name>
</gene>
<proteinExistence type="predicted"/>
<feature type="transmembrane region" description="Helical" evidence="1">
    <location>
        <begin position="20"/>
        <end position="38"/>
    </location>
</feature>
<evidence type="ECO:0000313" key="3">
    <source>
        <dbReference type="Proteomes" id="UP000789833"/>
    </source>
</evidence>
<keyword evidence="3" id="KW-1185">Reference proteome</keyword>
<feature type="transmembrane region" description="Helical" evidence="1">
    <location>
        <begin position="58"/>
        <end position="89"/>
    </location>
</feature>
<evidence type="ECO:0000313" key="2">
    <source>
        <dbReference type="EMBL" id="CAG9621398.1"/>
    </source>
</evidence>
<dbReference type="EMBL" id="CAKJTJ010000010">
    <property type="protein sequence ID" value="CAG9621398.1"/>
    <property type="molecule type" value="Genomic_DNA"/>
</dbReference>
<organism evidence="2 3">
    <name type="scientific">Sutcliffiella rhizosphaerae</name>
    <dbReference type="NCBI Taxonomy" id="2880967"/>
    <lineage>
        <taxon>Bacteria</taxon>
        <taxon>Bacillati</taxon>
        <taxon>Bacillota</taxon>
        <taxon>Bacilli</taxon>
        <taxon>Bacillales</taxon>
        <taxon>Bacillaceae</taxon>
        <taxon>Sutcliffiella</taxon>
    </lineage>
</organism>
<keyword evidence="1" id="KW-0812">Transmembrane</keyword>
<reference evidence="2 3" key="1">
    <citation type="submission" date="2021-10" db="EMBL/GenBank/DDBJ databases">
        <authorList>
            <person name="Criscuolo A."/>
        </authorList>
    </citation>
    <scope>NUCLEOTIDE SEQUENCE [LARGE SCALE GENOMIC DNA]</scope>
    <source>
        <strain evidence="3">CIP 111883</strain>
    </source>
</reference>
<keyword evidence="1" id="KW-1133">Transmembrane helix</keyword>